<organism evidence="8 9">
    <name type="scientific">Spongiivirga citrea</name>
    <dbReference type="NCBI Taxonomy" id="1481457"/>
    <lineage>
        <taxon>Bacteria</taxon>
        <taxon>Pseudomonadati</taxon>
        <taxon>Bacteroidota</taxon>
        <taxon>Flavobacteriia</taxon>
        <taxon>Flavobacteriales</taxon>
        <taxon>Flavobacteriaceae</taxon>
        <taxon>Spongiivirga</taxon>
    </lineage>
</organism>
<dbReference type="Pfam" id="PF02518">
    <property type="entry name" value="HATPase_c"/>
    <property type="match status" value="1"/>
</dbReference>
<dbReference type="PROSITE" id="PS50109">
    <property type="entry name" value="HIS_KIN"/>
    <property type="match status" value="1"/>
</dbReference>
<dbReference type="InterPro" id="IPR013655">
    <property type="entry name" value="PAS_fold_3"/>
</dbReference>
<dbReference type="InterPro" id="IPR001610">
    <property type="entry name" value="PAC"/>
</dbReference>
<dbReference type="SMART" id="SM00387">
    <property type="entry name" value="HATPase_c"/>
    <property type="match status" value="1"/>
</dbReference>
<keyword evidence="3" id="KW-0597">Phosphoprotein</keyword>
<dbReference type="PROSITE" id="PS50113">
    <property type="entry name" value="PAC"/>
    <property type="match status" value="1"/>
</dbReference>
<dbReference type="PANTHER" id="PTHR43304:SF1">
    <property type="entry name" value="PAC DOMAIN-CONTAINING PROTEIN"/>
    <property type="match status" value="1"/>
</dbReference>
<dbReference type="SUPFAM" id="SSF55785">
    <property type="entry name" value="PYP-like sensor domain (PAS domain)"/>
    <property type="match status" value="1"/>
</dbReference>
<evidence type="ECO:0000256" key="5">
    <source>
        <dbReference type="ARBA" id="ARBA00022777"/>
    </source>
</evidence>
<dbReference type="PANTHER" id="PTHR43304">
    <property type="entry name" value="PHYTOCHROME-LIKE PROTEIN CPH1"/>
    <property type="match status" value="1"/>
</dbReference>
<evidence type="ECO:0000259" key="7">
    <source>
        <dbReference type="PROSITE" id="PS50113"/>
    </source>
</evidence>
<dbReference type="SMART" id="SM00086">
    <property type="entry name" value="PAC"/>
    <property type="match status" value="1"/>
</dbReference>
<dbReference type="InterPro" id="IPR003594">
    <property type="entry name" value="HATPase_dom"/>
</dbReference>
<evidence type="ECO:0000256" key="3">
    <source>
        <dbReference type="ARBA" id="ARBA00022553"/>
    </source>
</evidence>
<dbReference type="AlphaFoldDB" id="A0A6M0CNU6"/>
<dbReference type="PRINTS" id="PR00344">
    <property type="entry name" value="BCTRLSENSOR"/>
</dbReference>
<dbReference type="Pfam" id="PF08447">
    <property type="entry name" value="PAS_3"/>
    <property type="match status" value="1"/>
</dbReference>
<evidence type="ECO:0000256" key="4">
    <source>
        <dbReference type="ARBA" id="ARBA00022679"/>
    </source>
</evidence>
<feature type="domain" description="PAC" evidence="7">
    <location>
        <begin position="204"/>
        <end position="256"/>
    </location>
</feature>
<accession>A0A6M0CNU6</accession>
<gene>
    <name evidence="8" type="ORF">GWK10_08040</name>
</gene>
<dbReference type="EC" id="2.7.13.3" evidence="2"/>
<reference evidence="8 9" key="1">
    <citation type="submission" date="2020-01" db="EMBL/GenBank/DDBJ databases">
        <title>Spongiivirga citrea KCTC 32990T.</title>
        <authorList>
            <person name="Wang G."/>
        </authorList>
    </citation>
    <scope>NUCLEOTIDE SEQUENCE [LARGE SCALE GENOMIC DNA]</scope>
    <source>
        <strain evidence="8 9">KCTC 32990</strain>
    </source>
</reference>
<evidence type="ECO:0000256" key="2">
    <source>
        <dbReference type="ARBA" id="ARBA00012438"/>
    </source>
</evidence>
<dbReference type="InterPro" id="IPR000014">
    <property type="entry name" value="PAS"/>
</dbReference>
<comment type="caution">
    <text evidence="8">The sequence shown here is derived from an EMBL/GenBank/DDBJ whole genome shotgun (WGS) entry which is preliminary data.</text>
</comment>
<evidence type="ECO:0000313" key="8">
    <source>
        <dbReference type="EMBL" id="NER17157.1"/>
    </source>
</evidence>
<keyword evidence="9" id="KW-1185">Reference proteome</keyword>
<evidence type="ECO:0000256" key="1">
    <source>
        <dbReference type="ARBA" id="ARBA00000085"/>
    </source>
</evidence>
<dbReference type="EMBL" id="JAABOQ010000003">
    <property type="protein sequence ID" value="NER17157.1"/>
    <property type="molecule type" value="Genomic_DNA"/>
</dbReference>
<evidence type="ECO:0000259" key="6">
    <source>
        <dbReference type="PROSITE" id="PS50109"/>
    </source>
</evidence>
<protein>
    <recommendedName>
        <fullName evidence="2">histidine kinase</fullName>
        <ecNumber evidence="2">2.7.13.3</ecNumber>
    </recommendedName>
</protein>
<dbReference type="Proteomes" id="UP000474296">
    <property type="component" value="Unassembled WGS sequence"/>
</dbReference>
<dbReference type="InterPro" id="IPR004358">
    <property type="entry name" value="Sig_transdc_His_kin-like_C"/>
</dbReference>
<evidence type="ECO:0000313" key="9">
    <source>
        <dbReference type="Proteomes" id="UP000474296"/>
    </source>
</evidence>
<keyword evidence="5" id="KW-0418">Kinase</keyword>
<dbReference type="InterPro" id="IPR005467">
    <property type="entry name" value="His_kinase_dom"/>
</dbReference>
<dbReference type="SUPFAM" id="SSF55874">
    <property type="entry name" value="ATPase domain of HSP90 chaperone/DNA topoisomerase II/histidine kinase"/>
    <property type="match status" value="1"/>
</dbReference>
<dbReference type="RefSeq" id="WP_164031359.1">
    <property type="nucleotide sequence ID" value="NZ_JAABOQ010000003.1"/>
</dbReference>
<dbReference type="Gene3D" id="3.30.450.20">
    <property type="entry name" value="PAS domain"/>
    <property type="match status" value="2"/>
</dbReference>
<name>A0A6M0CNU6_9FLAO</name>
<proteinExistence type="predicted"/>
<comment type="catalytic activity">
    <reaction evidence="1">
        <text>ATP + protein L-histidine = ADP + protein N-phospho-L-histidine.</text>
        <dbReference type="EC" id="2.7.13.3"/>
    </reaction>
</comment>
<feature type="domain" description="Histidine kinase" evidence="6">
    <location>
        <begin position="274"/>
        <end position="482"/>
    </location>
</feature>
<dbReference type="InterPro" id="IPR036890">
    <property type="entry name" value="HATPase_C_sf"/>
</dbReference>
<dbReference type="InterPro" id="IPR000700">
    <property type="entry name" value="PAS-assoc_C"/>
</dbReference>
<dbReference type="InterPro" id="IPR052162">
    <property type="entry name" value="Sensor_kinase/Photoreceptor"/>
</dbReference>
<keyword evidence="4" id="KW-0808">Transferase</keyword>
<dbReference type="Gene3D" id="3.30.565.10">
    <property type="entry name" value="Histidine kinase-like ATPase, C-terminal domain"/>
    <property type="match status" value="1"/>
</dbReference>
<sequence length="482" mass="56105">MTLKSTLQPSLRLLRNRPIWEEKVTSVNTTWKSLFCFLNISCEGIDDLPTYFFENVIHLDDRDHFSDLINAFFQQQERFTYKVRIKRKNNSYALFECKGKAELVESAYELTLRMKRTSTSKSNVHDPDKSDFFYKETANMTQTGGWMVDAETLEVFWDEQTKKIYDVTFNYRPQFDEVIRFYTAEHQELLQSAFQKCIQEGIHYDMELQLQREDGETTWIRTKGKPVYDDDHNIIKARGIIQNIDRQKRKEIKLKESFDIILKQNERLFNFAHIVSHNLRSHSGNFELILGLLNDPDINKTDKQEYTENLQLVSNSLNETIAHLNEVVNMHDDHDEKVAININDCFSTIQNAIHQIIIANNAKIITNFEVTHIDHIPAYLDSILLNLLTNAIKYKHPSREPEITVSTFKENNRTVLTISDNGLGIDLVKNEHKLFGMYKTFHGNEDARGIGLFMTKSQVEALNGSIEVTSEPNLGSTFKIIF</sequence>
<dbReference type="InterPro" id="IPR035965">
    <property type="entry name" value="PAS-like_dom_sf"/>
</dbReference>
<dbReference type="GO" id="GO:0004673">
    <property type="term" value="F:protein histidine kinase activity"/>
    <property type="evidence" value="ECO:0007669"/>
    <property type="project" value="UniProtKB-EC"/>
</dbReference>
<dbReference type="CDD" id="cd00130">
    <property type="entry name" value="PAS"/>
    <property type="match status" value="1"/>
</dbReference>